<dbReference type="Proteomes" id="UP000253324">
    <property type="component" value="Unassembled WGS sequence"/>
</dbReference>
<dbReference type="PIRSF" id="PIRSF029730">
    <property type="entry name" value="UCP029730"/>
    <property type="match status" value="1"/>
</dbReference>
<dbReference type="SUPFAM" id="SSF53187">
    <property type="entry name" value="Zn-dependent exopeptidases"/>
    <property type="match status" value="1"/>
</dbReference>
<gene>
    <name evidence="2" type="ORF">C7476_10660</name>
</gene>
<proteinExistence type="predicted"/>
<dbReference type="GO" id="GO:0016787">
    <property type="term" value="F:hydrolase activity"/>
    <property type="evidence" value="ECO:0007669"/>
    <property type="project" value="UniProtKB-KW"/>
</dbReference>
<comment type="caution">
    <text evidence="2">The sequence shown here is derived from an EMBL/GenBank/DDBJ whole genome shotgun (WGS) entry which is preliminary data.</text>
</comment>
<dbReference type="InterPro" id="IPR007709">
    <property type="entry name" value="N-FG_amidohydro"/>
</dbReference>
<feature type="region of interest" description="Disordered" evidence="1">
    <location>
        <begin position="258"/>
        <end position="277"/>
    </location>
</feature>
<organism evidence="2 3">
    <name type="scientific">Phyllobacterium bourgognense</name>
    <dbReference type="NCBI Taxonomy" id="314236"/>
    <lineage>
        <taxon>Bacteria</taxon>
        <taxon>Pseudomonadati</taxon>
        <taxon>Pseudomonadota</taxon>
        <taxon>Alphaproteobacteria</taxon>
        <taxon>Hyphomicrobiales</taxon>
        <taxon>Phyllobacteriaceae</taxon>
        <taxon>Phyllobacterium</taxon>
    </lineage>
</organism>
<evidence type="ECO:0000256" key="1">
    <source>
        <dbReference type="SAM" id="MobiDB-lite"/>
    </source>
</evidence>
<keyword evidence="2" id="KW-0378">Hydrolase</keyword>
<dbReference type="Pfam" id="PF05013">
    <property type="entry name" value="FGase"/>
    <property type="match status" value="1"/>
</dbReference>
<dbReference type="Gene3D" id="3.40.630.40">
    <property type="entry name" value="Zn-dependent exopeptidases"/>
    <property type="match status" value="1"/>
</dbReference>
<accession>A0A368YTX3</accession>
<dbReference type="AlphaFoldDB" id="A0A368YTX3"/>
<evidence type="ECO:0000313" key="3">
    <source>
        <dbReference type="Proteomes" id="UP000253324"/>
    </source>
</evidence>
<keyword evidence="3" id="KW-1185">Reference proteome</keyword>
<dbReference type="EMBL" id="QPJM01000006">
    <property type="protein sequence ID" value="RCW83028.1"/>
    <property type="molecule type" value="Genomic_DNA"/>
</dbReference>
<reference evidence="2 3" key="1">
    <citation type="submission" date="2018-07" db="EMBL/GenBank/DDBJ databases">
        <title>Genomic Encyclopedia of Type Strains, Phase III (KMG-III): the genomes of soil and plant-associated and newly described type strains.</title>
        <authorList>
            <person name="Whitman W."/>
        </authorList>
    </citation>
    <scope>NUCLEOTIDE SEQUENCE [LARGE SCALE GENOMIC DNA]</scope>
    <source>
        <strain evidence="2 3">31-25a</strain>
    </source>
</reference>
<dbReference type="RefSeq" id="WP_114430252.1">
    <property type="nucleotide sequence ID" value="NZ_QPJM01000006.1"/>
</dbReference>
<protein>
    <submittedName>
        <fullName evidence="2">Putative N-formylglutamate amidohydrolase</fullName>
    </submittedName>
</protein>
<evidence type="ECO:0000313" key="2">
    <source>
        <dbReference type="EMBL" id="RCW83028.1"/>
    </source>
</evidence>
<name>A0A368YTX3_9HYPH</name>
<dbReference type="InterPro" id="IPR011227">
    <property type="entry name" value="UCP029730"/>
</dbReference>
<dbReference type="OrthoDB" id="9815326at2"/>
<sequence length="277" mass="30258">MGQRLSQGTPRAVANDWHPVRVSNPDGHSQFVILCDHASNHIPASFGTLGLDPDDLQKHIAWDPGALGVSQVMSRELDAALVESCVSRLIVDCNRPLNAPDLVPSLSEVTTIPGNVDLNEVAKSQRIALSHKPYHEAIEKLAHERAGKGLPDPTYVAVHSYTPVYRGVTRPWHIGVIHDDDDRVAAPLIAGLQALSEFNVGINQPYSPADRVYYTLERHASAFGLPAVMIEIRNDLITTAQEQQAWGKMLSRLLTENIQNPPPGMTGISKKETVNGK</sequence>